<feature type="region of interest" description="Disordered" evidence="1">
    <location>
        <begin position="57"/>
        <end position="80"/>
    </location>
</feature>
<dbReference type="OrthoDB" id="3801523at2759"/>
<feature type="compositionally biased region" description="Low complexity" evidence="1">
    <location>
        <begin position="323"/>
        <end position="358"/>
    </location>
</feature>
<proteinExistence type="predicted"/>
<name>A0A9P4UG61_9PLEO</name>
<organism evidence="3 4">
    <name type="scientific">Karstenula rhodostoma CBS 690.94</name>
    <dbReference type="NCBI Taxonomy" id="1392251"/>
    <lineage>
        <taxon>Eukaryota</taxon>
        <taxon>Fungi</taxon>
        <taxon>Dikarya</taxon>
        <taxon>Ascomycota</taxon>
        <taxon>Pezizomycotina</taxon>
        <taxon>Dothideomycetes</taxon>
        <taxon>Pleosporomycetidae</taxon>
        <taxon>Pleosporales</taxon>
        <taxon>Massarineae</taxon>
        <taxon>Didymosphaeriaceae</taxon>
        <taxon>Karstenula</taxon>
    </lineage>
</organism>
<keyword evidence="2" id="KW-1133">Transmembrane helix</keyword>
<evidence type="ECO:0000313" key="4">
    <source>
        <dbReference type="Proteomes" id="UP000799764"/>
    </source>
</evidence>
<dbReference type="EMBL" id="MU001494">
    <property type="protein sequence ID" value="KAF2449241.1"/>
    <property type="molecule type" value="Genomic_DNA"/>
</dbReference>
<feature type="transmembrane region" description="Helical" evidence="2">
    <location>
        <begin position="469"/>
        <end position="491"/>
    </location>
</feature>
<keyword evidence="2" id="KW-0472">Membrane</keyword>
<evidence type="ECO:0000256" key="2">
    <source>
        <dbReference type="SAM" id="Phobius"/>
    </source>
</evidence>
<keyword evidence="2" id="KW-0812">Transmembrane</keyword>
<evidence type="ECO:0000313" key="3">
    <source>
        <dbReference type="EMBL" id="KAF2449241.1"/>
    </source>
</evidence>
<feature type="compositionally biased region" description="Pro residues" evidence="1">
    <location>
        <begin position="61"/>
        <end position="80"/>
    </location>
</feature>
<accession>A0A9P4UG61</accession>
<gene>
    <name evidence="3" type="ORF">P171DRAFT_469349</name>
</gene>
<feature type="region of interest" description="Disordered" evidence="1">
    <location>
        <begin position="295"/>
        <end position="416"/>
    </location>
</feature>
<keyword evidence="4" id="KW-1185">Reference proteome</keyword>
<feature type="region of interest" description="Disordered" evidence="1">
    <location>
        <begin position="194"/>
        <end position="223"/>
    </location>
</feature>
<dbReference type="Proteomes" id="UP000799764">
    <property type="component" value="Unassembled WGS sequence"/>
</dbReference>
<reference evidence="3" key="1">
    <citation type="journal article" date="2020" name="Stud. Mycol.">
        <title>101 Dothideomycetes genomes: a test case for predicting lifestyles and emergence of pathogens.</title>
        <authorList>
            <person name="Haridas S."/>
            <person name="Albert R."/>
            <person name="Binder M."/>
            <person name="Bloem J."/>
            <person name="Labutti K."/>
            <person name="Salamov A."/>
            <person name="Andreopoulos B."/>
            <person name="Baker S."/>
            <person name="Barry K."/>
            <person name="Bills G."/>
            <person name="Bluhm B."/>
            <person name="Cannon C."/>
            <person name="Castanera R."/>
            <person name="Culley D."/>
            <person name="Daum C."/>
            <person name="Ezra D."/>
            <person name="Gonzalez J."/>
            <person name="Henrissat B."/>
            <person name="Kuo A."/>
            <person name="Liang C."/>
            <person name="Lipzen A."/>
            <person name="Lutzoni F."/>
            <person name="Magnuson J."/>
            <person name="Mondo S."/>
            <person name="Nolan M."/>
            <person name="Ohm R."/>
            <person name="Pangilinan J."/>
            <person name="Park H.-J."/>
            <person name="Ramirez L."/>
            <person name="Alfaro M."/>
            <person name="Sun H."/>
            <person name="Tritt A."/>
            <person name="Yoshinaga Y."/>
            <person name="Zwiers L.-H."/>
            <person name="Turgeon B."/>
            <person name="Goodwin S."/>
            <person name="Spatafora J."/>
            <person name="Crous P."/>
            <person name="Grigoriev I."/>
        </authorList>
    </citation>
    <scope>NUCLEOTIDE SEQUENCE</scope>
    <source>
        <strain evidence="3">CBS 690.94</strain>
    </source>
</reference>
<evidence type="ECO:0000256" key="1">
    <source>
        <dbReference type="SAM" id="MobiDB-lite"/>
    </source>
</evidence>
<comment type="caution">
    <text evidence="3">The sequence shown here is derived from an EMBL/GenBank/DDBJ whole genome shotgun (WGS) entry which is preliminary data.</text>
</comment>
<dbReference type="AlphaFoldDB" id="A0A9P4UG61"/>
<protein>
    <submittedName>
        <fullName evidence="3">Uncharacterized protein</fullName>
    </submittedName>
</protein>
<sequence>MVLPSFSTANTRWIEKNQRSQQGVVGIGLQHLRRDRFFKNFTHTFILPVLRLLGQEQSTPAPAPAPTPSPQALAPPGPPPILPYNHQAQEYYEYQHPAGIIHVITHECLEGDALRCVIKPVRDDVPLEVNDYVRAGDLLKYFEAALPPPTSILPPPAPSPSSSSAGELSGDAAVLTIHATPPGGSTTMTTIYTPPPHSSSLVPASSLPAASSSQSTVVPPSSAAPVTTITSKITVGSTVIPISTNIPVGSTTIPIVSYTTITVPASSPPSTSTSTSYVPPSPETTFTAVTATPLSRPPIATTVPPLSTVRRPSGGWPFQRTRSTVTASSASASASAPESESEPSTSDASTTPTPAPTEIVLGGPSGTFAPPAPSADTAAAAANTNHRVADTQYKSKAKHSAILPRDTDADADTPTNLTPQTARIVLGDDQSLNPNAKFLRKLRAQKVVRRDGGAGQREGAREGHVNANVALFVVLGLVVSVLGVWGVMWVFGRSKGRGRGGACVG</sequence>
<feature type="compositionally biased region" description="Low complexity" evidence="1">
    <location>
        <begin position="198"/>
        <end position="223"/>
    </location>
</feature>